<protein>
    <submittedName>
        <fullName evidence="1">Uncharacterized protein</fullName>
    </submittedName>
</protein>
<reference evidence="1" key="1">
    <citation type="submission" date="2023-11" db="EMBL/GenBank/DDBJ databases">
        <authorList>
            <person name="Poullet M."/>
        </authorList>
    </citation>
    <scope>NUCLEOTIDE SEQUENCE</scope>
    <source>
        <strain evidence="1">E1834</strain>
    </source>
</reference>
<keyword evidence="2" id="KW-1185">Reference proteome</keyword>
<evidence type="ECO:0000313" key="2">
    <source>
        <dbReference type="Proteomes" id="UP001497535"/>
    </source>
</evidence>
<sequence>MEHVNNVQIPSICKDFPSSETSLAQAIYCISLILLWLLLLATALAYQLRKFLKIKTINKDIELGEIQREI</sequence>
<organism evidence="1 2">
    <name type="scientific">Meloidogyne enterolobii</name>
    <name type="common">Root-knot nematode worm</name>
    <name type="synonym">Meloidogyne mayaguensis</name>
    <dbReference type="NCBI Taxonomy" id="390850"/>
    <lineage>
        <taxon>Eukaryota</taxon>
        <taxon>Metazoa</taxon>
        <taxon>Ecdysozoa</taxon>
        <taxon>Nematoda</taxon>
        <taxon>Chromadorea</taxon>
        <taxon>Rhabditida</taxon>
        <taxon>Tylenchina</taxon>
        <taxon>Tylenchomorpha</taxon>
        <taxon>Tylenchoidea</taxon>
        <taxon>Meloidogynidae</taxon>
        <taxon>Meloidogyninae</taxon>
        <taxon>Meloidogyne</taxon>
    </lineage>
</organism>
<name>A0ACB0YMI4_MELEN</name>
<dbReference type="EMBL" id="CAVMJV010000015">
    <property type="protein sequence ID" value="CAK5053012.1"/>
    <property type="molecule type" value="Genomic_DNA"/>
</dbReference>
<evidence type="ECO:0000313" key="1">
    <source>
        <dbReference type="EMBL" id="CAK5053012.1"/>
    </source>
</evidence>
<dbReference type="Proteomes" id="UP001497535">
    <property type="component" value="Unassembled WGS sequence"/>
</dbReference>
<proteinExistence type="predicted"/>
<comment type="caution">
    <text evidence="1">The sequence shown here is derived from an EMBL/GenBank/DDBJ whole genome shotgun (WGS) entry which is preliminary data.</text>
</comment>
<gene>
    <name evidence="1" type="ORF">MENTE1834_LOCUS14010</name>
</gene>
<accession>A0ACB0YMI4</accession>